<evidence type="ECO:0000256" key="2">
    <source>
        <dbReference type="PROSITE-ProRule" id="PRU00110"/>
    </source>
</evidence>
<name>A0A0K1QNV7_PSEFL</name>
<reference evidence="4 5" key="1">
    <citation type="journal article" date="2012" name="J. Bacteriol.">
        <title>Draft genome sequence of the cyanide-utilizing bacterium Pseudomonas fluorescens strain NCIMB 11764.</title>
        <authorList>
            <person name="Vilo C.A."/>
            <person name="Benedik M.J."/>
            <person name="Kunz D.A."/>
            <person name="Dong Q."/>
        </authorList>
    </citation>
    <scope>NUCLEOTIDE SEQUENCE [LARGE SCALE GENOMIC DNA]</scope>
    <source>
        <strain evidence="4 5">NCIMB 11764</strain>
    </source>
</reference>
<dbReference type="SUPFAM" id="SSF47226">
    <property type="entry name" value="Histidine-containing phosphotransfer domain, HPT domain"/>
    <property type="match status" value="1"/>
</dbReference>
<protein>
    <submittedName>
        <fullName evidence="4">Histidine kinase</fullName>
    </submittedName>
</protein>
<evidence type="ECO:0000313" key="5">
    <source>
        <dbReference type="Proteomes" id="UP000017175"/>
    </source>
</evidence>
<dbReference type="CDD" id="cd00088">
    <property type="entry name" value="HPT"/>
    <property type="match status" value="1"/>
</dbReference>
<organism evidence="4 5">
    <name type="scientific">Pseudomonas fluorescens NCIMB 11764</name>
    <dbReference type="NCBI Taxonomy" id="1221522"/>
    <lineage>
        <taxon>Bacteria</taxon>
        <taxon>Pseudomonadati</taxon>
        <taxon>Pseudomonadota</taxon>
        <taxon>Gammaproteobacteria</taxon>
        <taxon>Pseudomonadales</taxon>
        <taxon>Pseudomonadaceae</taxon>
        <taxon>Pseudomonas</taxon>
    </lineage>
</organism>
<dbReference type="Gene3D" id="1.20.120.160">
    <property type="entry name" value="HPT domain"/>
    <property type="match status" value="1"/>
</dbReference>
<evidence type="ECO:0000256" key="1">
    <source>
        <dbReference type="ARBA" id="ARBA00023012"/>
    </source>
</evidence>
<keyword evidence="1" id="KW-0902">Two-component regulatory system</keyword>
<dbReference type="RefSeq" id="WP_017337186.1">
    <property type="nucleotide sequence ID" value="NZ_CP010945.1"/>
</dbReference>
<sequence>MADTHLDRDVLSALQAVMEEEYPTLLDTFLADSEERLSLLHEAGADAKSLEEAAHSFKGSCSNMGALRLAELCNELEQRSKKRSLEGIEKLVGEIDGEFAIIRPLYEAERQRSLTDNATVRRF</sequence>
<feature type="modified residue" description="Phosphohistidine" evidence="2">
    <location>
        <position position="55"/>
    </location>
</feature>
<dbReference type="GO" id="GO:0004672">
    <property type="term" value="F:protein kinase activity"/>
    <property type="evidence" value="ECO:0007669"/>
    <property type="project" value="UniProtKB-ARBA"/>
</dbReference>
<keyword evidence="2" id="KW-0597">Phosphoprotein</keyword>
<keyword evidence="4" id="KW-0808">Transferase</keyword>
<dbReference type="GO" id="GO:0000160">
    <property type="term" value="P:phosphorelay signal transduction system"/>
    <property type="evidence" value="ECO:0007669"/>
    <property type="project" value="UniProtKB-KW"/>
</dbReference>
<dbReference type="OrthoDB" id="9131849at2"/>
<feature type="domain" description="HPt" evidence="3">
    <location>
        <begin position="3"/>
        <end position="109"/>
    </location>
</feature>
<dbReference type="InterPro" id="IPR008207">
    <property type="entry name" value="Sig_transdc_His_kin_Hpt_dom"/>
</dbReference>
<dbReference type="Pfam" id="PF01627">
    <property type="entry name" value="Hpt"/>
    <property type="match status" value="1"/>
</dbReference>
<keyword evidence="4" id="KW-0418">Kinase</keyword>
<dbReference type="Proteomes" id="UP000017175">
    <property type="component" value="Chromosome"/>
</dbReference>
<dbReference type="AlphaFoldDB" id="A0A0K1QNV7"/>
<dbReference type="PROSITE" id="PS50894">
    <property type="entry name" value="HPT"/>
    <property type="match status" value="1"/>
</dbReference>
<dbReference type="EMBL" id="CP010945">
    <property type="protein sequence ID" value="AKV07441.1"/>
    <property type="molecule type" value="Genomic_DNA"/>
</dbReference>
<evidence type="ECO:0000259" key="3">
    <source>
        <dbReference type="PROSITE" id="PS50894"/>
    </source>
</evidence>
<gene>
    <name evidence="4" type="ORF">B723_13850</name>
</gene>
<dbReference type="InterPro" id="IPR036641">
    <property type="entry name" value="HPT_dom_sf"/>
</dbReference>
<evidence type="ECO:0000313" key="4">
    <source>
        <dbReference type="EMBL" id="AKV07441.1"/>
    </source>
</evidence>
<proteinExistence type="predicted"/>
<accession>A0A0K1QNV7</accession>
<dbReference type="eggNOG" id="COG2198">
    <property type="taxonomic scope" value="Bacteria"/>
</dbReference>